<dbReference type="EMBL" id="JAWDGP010005772">
    <property type="protein sequence ID" value="KAK3752287.1"/>
    <property type="molecule type" value="Genomic_DNA"/>
</dbReference>
<evidence type="ECO:0000313" key="2">
    <source>
        <dbReference type="Proteomes" id="UP001283361"/>
    </source>
</evidence>
<comment type="caution">
    <text evidence="1">The sequence shown here is derived from an EMBL/GenBank/DDBJ whole genome shotgun (WGS) entry which is preliminary data.</text>
</comment>
<accession>A0AAE0YNR9</accession>
<dbReference type="Proteomes" id="UP001283361">
    <property type="component" value="Unassembled WGS sequence"/>
</dbReference>
<proteinExistence type="predicted"/>
<protein>
    <submittedName>
        <fullName evidence="1">Uncharacterized protein</fullName>
    </submittedName>
</protein>
<dbReference type="AlphaFoldDB" id="A0AAE0YNR9"/>
<sequence length="162" mass="18424">MKRGREGAEGHRCMGREVRMRRGREGAEGHRCMGERMFNFRLSLQTPLPRPLFWFSLFKSHPPIAPCPQDCGKMPGNCHRRVKFLSTISMNLHSPASPGRAAMLVFNCREDFFNWHFCSVAHNVSGQRSCMIQPCWCSIAVKISSTGIFALLHTMYLVKGHA</sequence>
<keyword evidence="2" id="KW-1185">Reference proteome</keyword>
<organism evidence="1 2">
    <name type="scientific">Elysia crispata</name>
    <name type="common">lettuce slug</name>
    <dbReference type="NCBI Taxonomy" id="231223"/>
    <lineage>
        <taxon>Eukaryota</taxon>
        <taxon>Metazoa</taxon>
        <taxon>Spiralia</taxon>
        <taxon>Lophotrochozoa</taxon>
        <taxon>Mollusca</taxon>
        <taxon>Gastropoda</taxon>
        <taxon>Heterobranchia</taxon>
        <taxon>Euthyneura</taxon>
        <taxon>Panpulmonata</taxon>
        <taxon>Sacoglossa</taxon>
        <taxon>Placobranchoidea</taxon>
        <taxon>Plakobranchidae</taxon>
        <taxon>Elysia</taxon>
    </lineage>
</organism>
<evidence type="ECO:0000313" key="1">
    <source>
        <dbReference type="EMBL" id="KAK3752287.1"/>
    </source>
</evidence>
<gene>
    <name evidence="1" type="ORF">RRG08_011247</name>
</gene>
<name>A0AAE0YNR9_9GAST</name>
<reference evidence="1" key="1">
    <citation type="journal article" date="2023" name="G3 (Bethesda)">
        <title>A reference genome for the long-term kleptoplast-retaining sea slug Elysia crispata morphotype clarki.</title>
        <authorList>
            <person name="Eastman K.E."/>
            <person name="Pendleton A.L."/>
            <person name="Shaikh M.A."/>
            <person name="Suttiyut T."/>
            <person name="Ogas R."/>
            <person name="Tomko P."/>
            <person name="Gavelis G."/>
            <person name="Widhalm J.R."/>
            <person name="Wisecaver J.H."/>
        </authorList>
    </citation>
    <scope>NUCLEOTIDE SEQUENCE</scope>
    <source>
        <strain evidence="1">ECLA1</strain>
    </source>
</reference>